<feature type="short sequence motif" description="Nudix box" evidence="4">
    <location>
        <begin position="51"/>
        <end position="72"/>
    </location>
</feature>
<dbReference type="RefSeq" id="WP_131306761.1">
    <property type="nucleotide sequence ID" value="NZ_SJFN01000005.1"/>
</dbReference>
<dbReference type="InterPro" id="IPR020084">
    <property type="entry name" value="NUDIX_hydrolase_CS"/>
</dbReference>
<dbReference type="PROSITE" id="PS00893">
    <property type="entry name" value="NUDIX_BOX"/>
    <property type="match status" value="1"/>
</dbReference>
<comment type="cofactor">
    <cofactor evidence="1">
        <name>Mn(2+)</name>
        <dbReference type="ChEBI" id="CHEBI:29035"/>
    </cofactor>
</comment>
<dbReference type="GO" id="GO:0034432">
    <property type="term" value="F:bis(5'-adenosyl)-pentaphosphatase activity"/>
    <property type="evidence" value="ECO:0007669"/>
    <property type="project" value="TreeGrafter"/>
</dbReference>
<organism evidence="6 7">
    <name type="scientific">Siculibacillus lacustris</name>
    <dbReference type="NCBI Taxonomy" id="1549641"/>
    <lineage>
        <taxon>Bacteria</taxon>
        <taxon>Pseudomonadati</taxon>
        <taxon>Pseudomonadota</taxon>
        <taxon>Alphaproteobacteria</taxon>
        <taxon>Hyphomicrobiales</taxon>
        <taxon>Ancalomicrobiaceae</taxon>
        <taxon>Siculibacillus</taxon>
    </lineage>
</organism>
<protein>
    <recommendedName>
        <fullName evidence="4">RNA pyrophosphohydrolase</fullName>
        <ecNumber evidence="4">3.6.1.-</ecNumber>
    </recommendedName>
    <alternativeName>
        <fullName evidence="4">(Di)nucleoside polyphosphate hydrolase</fullName>
    </alternativeName>
</protein>
<dbReference type="InterPro" id="IPR022927">
    <property type="entry name" value="RppH"/>
</dbReference>
<proteinExistence type="inferred from homology"/>
<dbReference type="CDD" id="cd03671">
    <property type="entry name" value="NUDIX_Ap4A_hydrolase_plant_like"/>
    <property type="match status" value="1"/>
</dbReference>
<evidence type="ECO:0000256" key="1">
    <source>
        <dbReference type="ARBA" id="ARBA00001936"/>
    </source>
</evidence>
<accession>A0A4Q9VUU4</accession>
<dbReference type="SUPFAM" id="SSF55811">
    <property type="entry name" value="Nudix"/>
    <property type="match status" value="1"/>
</dbReference>
<dbReference type="GO" id="GO:0008893">
    <property type="term" value="F:guanosine-3',5'-bis(diphosphate) 3'-diphosphatase activity"/>
    <property type="evidence" value="ECO:0007669"/>
    <property type="project" value="TreeGrafter"/>
</dbReference>
<dbReference type="Pfam" id="PF00293">
    <property type="entry name" value="NUDIX"/>
    <property type="match status" value="1"/>
</dbReference>
<comment type="cofactor">
    <cofactor evidence="2">
        <name>Mg(2+)</name>
        <dbReference type="ChEBI" id="CHEBI:18420"/>
    </cofactor>
</comment>
<dbReference type="PANTHER" id="PTHR11839">
    <property type="entry name" value="UDP/ADP-SUGAR PYROPHOSPHATASE"/>
    <property type="match status" value="1"/>
</dbReference>
<evidence type="ECO:0000256" key="4">
    <source>
        <dbReference type="HAMAP-Rule" id="MF_00298"/>
    </source>
</evidence>
<feature type="domain" description="Nudix hydrolase" evidence="5">
    <location>
        <begin position="10"/>
        <end position="162"/>
    </location>
</feature>
<evidence type="ECO:0000256" key="2">
    <source>
        <dbReference type="ARBA" id="ARBA00001946"/>
    </source>
</evidence>
<dbReference type="HAMAP" id="MF_00298">
    <property type="entry name" value="Nudix_RppH"/>
    <property type="match status" value="1"/>
</dbReference>
<evidence type="ECO:0000256" key="3">
    <source>
        <dbReference type="ARBA" id="ARBA00022801"/>
    </source>
</evidence>
<name>A0A4Q9VUU4_9HYPH</name>
<comment type="similarity">
    <text evidence="4">Belongs to the Nudix hydrolase family. RppH subfamily.</text>
</comment>
<dbReference type="AlphaFoldDB" id="A0A4Q9VUU4"/>
<evidence type="ECO:0000313" key="6">
    <source>
        <dbReference type="EMBL" id="TBW39991.1"/>
    </source>
</evidence>
<dbReference type="InterPro" id="IPR020476">
    <property type="entry name" value="Nudix_hydrolase"/>
</dbReference>
<dbReference type="EMBL" id="SJFN01000005">
    <property type="protein sequence ID" value="TBW39991.1"/>
    <property type="molecule type" value="Genomic_DNA"/>
</dbReference>
<comment type="cofactor">
    <cofactor evidence="4">
        <name>a divalent metal cation</name>
        <dbReference type="ChEBI" id="CHEBI:60240"/>
    </cofactor>
</comment>
<comment type="function">
    <text evidence="4">Accelerates the degradation of transcripts by removing pyrophosphate from the 5'-end of triphosphorylated RNA, leading to a more labile monophosphorylated state that can stimulate subsequent ribonuclease cleavage.</text>
</comment>
<dbReference type="PROSITE" id="PS51462">
    <property type="entry name" value="NUDIX"/>
    <property type="match status" value="1"/>
</dbReference>
<dbReference type="PANTHER" id="PTHR11839:SF22">
    <property type="entry name" value="NUDIX HYDROLASE 26, CHLOROPLASTIC"/>
    <property type="match status" value="1"/>
</dbReference>
<dbReference type="OrthoDB" id="9816040at2"/>
<dbReference type="Proteomes" id="UP000292781">
    <property type="component" value="Unassembled WGS sequence"/>
</dbReference>
<dbReference type="InterPro" id="IPR015797">
    <property type="entry name" value="NUDIX_hydrolase-like_dom_sf"/>
</dbReference>
<keyword evidence="3 4" id="KW-0378">Hydrolase</keyword>
<dbReference type="GO" id="GO:0006753">
    <property type="term" value="P:nucleoside phosphate metabolic process"/>
    <property type="evidence" value="ECO:0007669"/>
    <property type="project" value="TreeGrafter"/>
</dbReference>
<dbReference type="EC" id="3.6.1.-" evidence="4"/>
<comment type="caution">
    <text evidence="6">The sequence shown here is derived from an EMBL/GenBank/DDBJ whole genome shotgun (WGS) entry which is preliminary data.</text>
</comment>
<keyword evidence="7" id="KW-1185">Reference proteome</keyword>
<sequence>MTPVEFESLPYRPCVGICLFNRSGLVWIGRRADQDLVEHVSEGHQWQMPQGGIDPGEDPYEAARRELWEETNVRSATVLGEAPEWLSYDIPRDVVGDRWKYKWRGQTQKWFAFRFEGEESEINIAEPPAGEREFAEWRWEPLENLPALVVPFKRPVYEKVVEAFRDWGTEA</sequence>
<dbReference type="PRINTS" id="PR00502">
    <property type="entry name" value="NUDIXFAMILY"/>
</dbReference>
<evidence type="ECO:0000313" key="7">
    <source>
        <dbReference type="Proteomes" id="UP000292781"/>
    </source>
</evidence>
<dbReference type="Gene3D" id="3.90.79.10">
    <property type="entry name" value="Nucleoside Triphosphate Pyrophosphohydrolase"/>
    <property type="match status" value="1"/>
</dbReference>
<gene>
    <name evidence="4" type="primary">rppH</name>
    <name evidence="4" type="synonym">nudH</name>
    <name evidence="6" type="ORF">EYW49_04795</name>
</gene>
<dbReference type="GO" id="GO:0019693">
    <property type="term" value="P:ribose phosphate metabolic process"/>
    <property type="evidence" value="ECO:0007669"/>
    <property type="project" value="TreeGrafter"/>
</dbReference>
<dbReference type="InterPro" id="IPR000086">
    <property type="entry name" value="NUDIX_hydrolase_dom"/>
</dbReference>
<dbReference type="NCBIfam" id="NF001938">
    <property type="entry name" value="PRK00714.1-5"/>
    <property type="match status" value="1"/>
</dbReference>
<evidence type="ECO:0000259" key="5">
    <source>
        <dbReference type="PROSITE" id="PS51462"/>
    </source>
</evidence>
<reference evidence="6 7" key="1">
    <citation type="submission" date="2019-02" db="EMBL/GenBank/DDBJ databases">
        <title>Siculibacillus lacustris gen. nov., sp. nov., a new rosette-forming bacterium isolated from a freshwater crater lake (Lake St. Ana, Romania).</title>
        <authorList>
            <person name="Felfoldi T."/>
            <person name="Marton Z."/>
            <person name="Szabo A."/>
            <person name="Mentes A."/>
            <person name="Boka K."/>
            <person name="Marialigeti K."/>
            <person name="Mathe I."/>
            <person name="Koncz M."/>
            <person name="Schumann P."/>
            <person name="Toth E."/>
        </authorList>
    </citation>
    <scope>NUCLEOTIDE SEQUENCE [LARGE SCALE GENOMIC DNA]</scope>
    <source>
        <strain evidence="6 7">SA-279</strain>
    </source>
</reference>